<evidence type="ECO:0000256" key="1">
    <source>
        <dbReference type="ARBA" id="ARBA00004141"/>
    </source>
</evidence>
<feature type="transmembrane region" description="Helical" evidence="6">
    <location>
        <begin position="103"/>
        <end position="121"/>
    </location>
</feature>
<keyword evidence="6" id="KW-1003">Cell membrane</keyword>
<gene>
    <name evidence="7" type="ORF">AWW66_17860</name>
</gene>
<keyword evidence="3 6" id="KW-0812">Transmembrane</keyword>
<protein>
    <recommendedName>
        <fullName evidence="6">Probable membrane transporter protein</fullName>
    </recommendedName>
</protein>
<feature type="transmembrane region" description="Helical" evidence="6">
    <location>
        <begin position="173"/>
        <end position="200"/>
    </location>
</feature>
<comment type="subcellular location">
    <subcellularLocation>
        <location evidence="6">Cell membrane</location>
        <topology evidence="6">Multi-pass membrane protein</topology>
    </subcellularLocation>
    <subcellularLocation>
        <location evidence="1">Membrane</location>
        <topology evidence="1">Multi-pass membrane protein</topology>
    </subcellularLocation>
</comment>
<evidence type="ECO:0000256" key="3">
    <source>
        <dbReference type="ARBA" id="ARBA00022692"/>
    </source>
</evidence>
<feature type="transmembrane region" description="Helical" evidence="6">
    <location>
        <begin position="78"/>
        <end position="97"/>
    </location>
</feature>
<sequence length="263" mass="26071">MTWADAVLSVTAGLLISVVTTPVGVSGAVFLLPVQLSVLAVPNPAVTPTNLLFNIVAGPGALLRYRRRGGLAGPLTRLLLLGTLPGVVVGAVIRVFVVPGPDAFRLVVAALLFPLGLWLCLRAVTNRPGRAGPSPSPPRLAAFAGVVGVVGGIYGVGGGSILGPVLVGRGMPVAVVAPAALASTFVTSIAGAATFSALALTGRGDIAPEWGIGLLCGLGGLVGGYLGAHLQPHLPERALRCTLGALAVALAVLYAAQAAASLG</sequence>
<feature type="transmembrane region" description="Helical" evidence="6">
    <location>
        <begin position="237"/>
        <end position="256"/>
    </location>
</feature>
<evidence type="ECO:0000313" key="8">
    <source>
        <dbReference type="Proteomes" id="UP000070620"/>
    </source>
</evidence>
<dbReference type="PANTHER" id="PTHR43701">
    <property type="entry name" value="MEMBRANE TRANSPORTER PROTEIN MJ0441-RELATED"/>
    <property type="match status" value="1"/>
</dbReference>
<dbReference type="PANTHER" id="PTHR43701:SF2">
    <property type="entry name" value="MEMBRANE TRANSPORTER PROTEIN YJNA-RELATED"/>
    <property type="match status" value="1"/>
</dbReference>
<evidence type="ECO:0000256" key="4">
    <source>
        <dbReference type="ARBA" id="ARBA00022989"/>
    </source>
</evidence>
<evidence type="ECO:0000256" key="2">
    <source>
        <dbReference type="ARBA" id="ARBA00009142"/>
    </source>
</evidence>
<dbReference type="InterPro" id="IPR051598">
    <property type="entry name" value="TSUP/Inactive_protease-like"/>
</dbReference>
<comment type="similarity">
    <text evidence="2 6">Belongs to the 4-toluene sulfonate uptake permease (TSUP) (TC 2.A.102) family.</text>
</comment>
<dbReference type="EMBL" id="LRQV01000064">
    <property type="protein sequence ID" value="KXK60625.1"/>
    <property type="molecule type" value="Genomic_DNA"/>
</dbReference>
<dbReference type="AlphaFoldDB" id="A0A136PQ80"/>
<keyword evidence="5 6" id="KW-0472">Membrane</keyword>
<accession>A0A136PQ80</accession>
<evidence type="ECO:0000256" key="6">
    <source>
        <dbReference type="RuleBase" id="RU363041"/>
    </source>
</evidence>
<evidence type="ECO:0000313" key="7">
    <source>
        <dbReference type="EMBL" id="KXK60625.1"/>
    </source>
</evidence>
<keyword evidence="4 6" id="KW-1133">Transmembrane helix</keyword>
<reference evidence="7 8" key="1">
    <citation type="submission" date="2016-01" db="EMBL/GenBank/DDBJ databases">
        <title>Whole genome sequence and analysis of Micromonospora rosaria DSM 803, which can produce antibacterial substance rosamicin.</title>
        <authorList>
            <person name="Yang H."/>
            <person name="He X."/>
            <person name="Zhu D."/>
        </authorList>
    </citation>
    <scope>NUCLEOTIDE SEQUENCE [LARGE SCALE GENOMIC DNA]</scope>
    <source>
        <strain evidence="7 8">DSM 803</strain>
    </source>
</reference>
<proteinExistence type="inferred from homology"/>
<evidence type="ECO:0000256" key="5">
    <source>
        <dbReference type="ARBA" id="ARBA00023136"/>
    </source>
</evidence>
<dbReference type="Proteomes" id="UP000070620">
    <property type="component" value="Unassembled WGS sequence"/>
</dbReference>
<feature type="transmembrane region" description="Helical" evidence="6">
    <location>
        <begin position="142"/>
        <end position="167"/>
    </location>
</feature>
<name>A0A136PQ80_9ACTN</name>
<dbReference type="InterPro" id="IPR002781">
    <property type="entry name" value="TM_pro_TauE-like"/>
</dbReference>
<dbReference type="GO" id="GO:0005886">
    <property type="term" value="C:plasma membrane"/>
    <property type="evidence" value="ECO:0007669"/>
    <property type="project" value="UniProtKB-SubCell"/>
</dbReference>
<comment type="caution">
    <text evidence="7">The sequence shown here is derived from an EMBL/GenBank/DDBJ whole genome shotgun (WGS) entry which is preliminary data.</text>
</comment>
<organism evidence="7 8">
    <name type="scientific">Micromonospora rosaria</name>
    <dbReference type="NCBI Taxonomy" id="47874"/>
    <lineage>
        <taxon>Bacteria</taxon>
        <taxon>Bacillati</taxon>
        <taxon>Actinomycetota</taxon>
        <taxon>Actinomycetes</taxon>
        <taxon>Micromonosporales</taxon>
        <taxon>Micromonosporaceae</taxon>
        <taxon>Micromonospora</taxon>
    </lineage>
</organism>
<feature type="transmembrane region" description="Helical" evidence="6">
    <location>
        <begin position="212"/>
        <end position="231"/>
    </location>
</feature>
<dbReference type="Pfam" id="PF01925">
    <property type="entry name" value="TauE"/>
    <property type="match status" value="1"/>
</dbReference>
<keyword evidence="8" id="KW-1185">Reference proteome</keyword>
<dbReference type="RefSeq" id="WP_067367493.1">
    <property type="nucleotide sequence ID" value="NZ_JBIUBN010000004.1"/>
</dbReference>